<dbReference type="AlphaFoldDB" id="A0AAV4SFK2"/>
<dbReference type="PANTHER" id="PTHR15856:SF51">
    <property type="entry name" value="MBD-R2"/>
    <property type="match status" value="1"/>
</dbReference>
<evidence type="ECO:0000256" key="7">
    <source>
        <dbReference type="PROSITE-ProRule" id="PRU00042"/>
    </source>
</evidence>
<dbReference type="Gene3D" id="2.30.30.140">
    <property type="match status" value="2"/>
</dbReference>
<evidence type="ECO:0000256" key="3">
    <source>
        <dbReference type="ARBA" id="ARBA00022737"/>
    </source>
</evidence>
<evidence type="ECO:0000256" key="6">
    <source>
        <dbReference type="ARBA" id="ARBA00023242"/>
    </source>
</evidence>
<dbReference type="SUPFAM" id="SSF57903">
    <property type="entry name" value="FYVE/PHD zinc finger"/>
    <property type="match status" value="1"/>
</dbReference>
<keyword evidence="6" id="KW-0539">Nucleus</keyword>
<dbReference type="EMBL" id="BPLQ01007770">
    <property type="protein sequence ID" value="GIY32302.1"/>
    <property type="molecule type" value="Genomic_DNA"/>
</dbReference>
<dbReference type="Pfam" id="PF20826">
    <property type="entry name" value="PHD_5"/>
    <property type="match status" value="1"/>
</dbReference>
<dbReference type="Proteomes" id="UP001054837">
    <property type="component" value="Unassembled WGS sequence"/>
</dbReference>
<evidence type="ECO:0000256" key="5">
    <source>
        <dbReference type="ARBA" id="ARBA00022833"/>
    </source>
</evidence>
<evidence type="ECO:0000256" key="1">
    <source>
        <dbReference type="ARBA" id="ARBA00004123"/>
    </source>
</evidence>
<dbReference type="InterPro" id="IPR043449">
    <property type="entry name" value="PHF20-like"/>
</dbReference>
<dbReference type="InterPro" id="IPR011011">
    <property type="entry name" value="Znf_FYVE_PHD"/>
</dbReference>
<dbReference type="PROSITE" id="PS00028">
    <property type="entry name" value="ZINC_FINGER_C2H2_1"/>
    <property type="match status" value="1"/>
</dbReference>
<keyword evidence="11" id="KW-1185">Reference proteome</keyword>
<dbReference type="Gene3D" id="3.30.40.10">
    <property type="entry name" value="Zinc/RING finger domain, C3HC4 (zinc finger)"/>
    <property type="match status" value="1"/>
</dbReference>
<comment type="caution">
    <text evidence="10">The sequence shown here is derived from an EMBL/GenBank/DDBJ whole genome shotgun (WGS) entry which is preliminary data.</text>
</comment>
<dbReference type="GO" id="GO:0008270">
    <property type="term" value="F:zinc ion binding"/>
    <property type="evidence" value="ECO:0007669"/>
    <property type="project" value="UniProtKB-KW"/>
</dbReference>
<dbReference type="GO" id="GO:0006357">
    <property type="term" value="P:regulation of transcription by RNA polymerase II"/>
    <property type="evidence" value="ECO:0007669"/>
    <property type="project" value="TreeGrafter"/>
</dbReference>
<feature type="region of interest" description="Disordered" evidence="8">
    <location>
        <begin position="1"/>
        <end position="23"/>
    </location>
</feature>
<evidence type="ECO:0000256" key="2">
    <source>
        <dbReference type="ARBA" id="ARBA00022723"/>
    </source>
</evidence>
<dbReference type="GO" id="GO:0044545">
    <property type="term" value="C:NSL complex"/>
    <property type="evidence" value="ECO:0007669"/>
    <property type="project" value="TreeGrafter"/>
</dbReference>
<dbReference type="InterPro" id="IPR013083">
    <property type="entry name" value="Znf_RING/FYVE/PHD"/>
</dbReference>
<organism evidence="10 11">
    <name type="scientific">Caerostris darwini</name>
    <dbReference type="NCBI Taxonomy" id="1538125"/>
    <lineage>
        <taxon>Eukaryota</taxon>
        <taxon>Metazoa</taxon>
        <taxon>Ecdysozoa</taxon>
        <taxon>Arthropoda</taxon>
        <taxon>Chelicerata</taxon>
        <taxon>Arachnida</taxon>
        <taxon>Araneae</taxon>
        <taxon>Araneomorphae</taxon>
        <taxon>Entelegynae</taxon>
        <taxon>Araneoidea</taxon>
        <taxon>Araneidae</taxon>
        <taxon>Caerostris</taxon>
    </lineage>
</organism>
<dbReference type="InterPro" id="IPR001965">
    <property type="entry name" value="Znf_PHD"/>
</dbReference>
<feature type="compositionally biased region" description="Polar residues" evidence="8">
    <location>
        <begin position="600"/>
        <end position="619"/>
    </location>
</feature>
<keyword evidence="5" id="KW-0862">Zinc</keyword>
<comment type="subcellular location">
    <subcellularLocation>
        <location evidence="1">Nucleus</location>
    </subcellularLocation>
</comment>
<evidence type="ECO:0000256" key="8">
    <source>
        <dbReference type="SAM" id="MobiDB-lite"/>
    </source>
</evidence>
<dbReference type="SUPFAM" id="SSF63748">
    <property type="entry name" value="Tudor/PWWP/MBT"/>
    <property type="match status" value="1"/>
</dbReference>
<dbReference type="CDD" id="cd20104">
    <property type="entry name" value="MBT_PHF20L1-like"/>
    <property type="match status" value="1"/>
</dbReference>
<keyword evidence="4 7" id="KW-0863">Zinc-finger</keyword>
<dbReference type="InterPro" id="IPR016197">
    <property type="entry name" value="Chromo-like_dom_sf"/>
</dbReference>
<dbReference type="PROSITE" id="PS50157">
    <property type="entry name" value="ZINC_FINGER_C2H2_2"/>
    <property type="match status" value="1"/>
</dbReference>
<keyword evidence="3" id="KW-0677">Repeat</keyword>
<reference evidence="10 11" key="1">
    <citation type="submission" date="2021-06" db="EMBL/GenBank/DDBJ databases">
        <title>Caerostris darwini draft genome.</title>
        <authorList>
            <person name="Kono N."/>
            <person name="Arakawa K."/>
        </authorList>
    </citation>
    <scope>NUCLEOTIDE SEQUENCE [LARGE SCALE GENOMIC DNA]</scope>
</reference>
<evidence type="ECO:0000259" key="9">
    <source>
        <dbReference type="PROSITE" id="PS50157"/>
    </source>
</evidence>
<keyword evidence="2" id="KW-0479">Metal-binding</keyword>
<evidence type="ECO:0000313" key="11">
    <source>
        <dbReference type="Proteomes" id="UP001054837"/>
    </source>
</evidence>
<dbReference type="SUPFAM" id="SSF54160">
    <property type="entry name" value="Chromo domain-like"/>
    <property type="match status" value="1"/>
</dbReference>
<protein>
    <submittedName>
        <fullName evidence="10">C2H2-type domain-containing protein</fullName>
    </submittedName>
</protein>
<proteinExistence type="predicted"/>
<feature type="compositionally biased region" description="Polar residues" evidence="8">
    <location>
        <begin position="1"/>
        <end position="12"/>
    </location>
</feature>
<evidence type="ECO:0000313" key="10">
    <source>
        <dbReference type="EMBL" id="GIY32302.1"/>
    </source>
</evidence>
<sequence>MNSGSIVESNTDVNEDNALAVPDSEINKSHDEKLYQNKLEGDADDEQPCAKRIKAVKNFAIKRNSKGKRKRSYAGSKASIESFPIDKFPQRSGITWKVGAPIQAYEKNLWYDARIIDINCVKCLVKIHYLKWNSRYDLWLPMESDLIRSIENQISEPNVTKELYQQFNVGQNVLAKWKDNNFYEAVVKKCLGNDEYLVYFAPDGIQRKKHASDLKEYDISEVERINDPIKIATKQFVVEDDHNQYKCTFPGCIKSFRKEKLLASHLKHYHGYELKVKEPKDQTLPTSEKPLEIQEDKLGKQNFINQISTKINEAEIETNSLIQCCFKENVSSEDLCKNKEKISNLKENSLTDVSLNLNNSSYIGKQESESEFSSLSLESSKEIQDENESLLPKRSSSRKVSLPAKFANSEIFLISPVLKQLHHSTAAQNNALAQDEVCDTKRVSKKNKILPENLHDKKIIKENMTSKSTKLISTKPFRRNKTQMDIFERASENKNSILASTENSSKPYFRTLFSNKNENLFAETVFTNKRGSRLLRSQTKYAEKDDTGNENFLSKQEKTNSVEELKKIIIGTEISFISPDNQSTSNKMSERASNHITNAQKQENKDASTSINSSDQNQHSVKHEYIKDKPKEDSLEENVSMRSKRKIRKPFWLEEPEHQISKSKNDSTFVELKNNTSSQMKKISNNEKQQIDEDESYDSNIVRCICNSTIDEGKMVQCDFCKTWQHTCCLHIKTLHENDEHMCWNCRYSKSIKNSKDKYYLEWLAKKELKLSKDHAKNKFQSIKYVADIFDRTRVLKDFLPKINHVVDMLIQNTEALSSKESFSEPSTSEVTSLTSIRKFHTVFFLDILVSEVFLEHGHCDFLTKSDIKMLNKMRPIAMLYLENTKVEKPDVKCCRDKEFLQRHPDLCTILFKIKKYSKVVPFGKSALSSEIFKCATTKLRLENSVHFKTVFQNIRSGKKFFNMKSYGPDHDLCLLPNFNIITNDLKDDDVLHEMNSFIIIEKCDLIPNKQDMCIGLGFHSSPYTIENCVSELFYMWKETSASLKEELDMEHNEYCPKDVKVNLNSLFSMMNDKVSSYYLDLKKANNLRKTQTNSDHPDVIRNIQPIIKEILVIMKELELLHSNHNFSSKI</sequence>
<gene>
    <name evidence="10" type="primary">AVEN_126524_1</name>
    <name evidence="10" type="ORF">CDAR_619641</name>
</gene>
<dbReference type="SMART" id="SM00249">
    <property type="entry name" value="PHD"/>
    <property type="match status" value="1"/>
</dbReference>
<dbReference type="InterPro" id="IPR002999">
    <property type="entry name" value="Tudor"/>
</dbReference>
<feature type="compositionally biased region" description="Basic and acidic residues" evidence="8">
    <location>
        <begin position="621"/>
        <end position="633"/>
    </location>
</feature>
<accession>A0AAV4SFK2</accession>
<dbReference type="InterPro" id="IPR013087">
    <property type="entry name" value="Znf_C2H2_type"/>
</dbReference>
<name>A0AAV4SFK2_9ARAC</name>
<feature type="region of interest" description="Disordered" evidence="8">
    <location>
        <begin position="600"/>
        <end position="641"/>
    </location>
</feature>
<dbReference type="SMART" id="SM00333">
    <property type="entry name" value="TUDOR"/>
    <property type="match status" value="2"/>
</dbReference>
<dbReference type="PANTHER" id="PTHR15856">
    <property type="entry name" value="PHD FINGER PROTEIN 20-RELATED"/>
    <property type="match status" value="1"/>
</dbReference>
<evidence type="ECO:0000256" key="4">
    <source>
        <dbReference type="ARBA" id="ARBA00022771"/>
    </source>
</evidence>
<dbReference type="GO" id="GO:0005634">
    <property type="term" value="C:nucleus"/>
    <property type="evidence" value="ECO:0007669"/>
    <property type="project" value="UniProtKB-SubCell"/>
</dbReference>
<feature type="domain" description="C2H2-type" evidence="9">
    <location>
        <begin position="245"/>
        <end position="275"/>
    </location>
</feature>